<name>A0AAD4FMF1_9PLEO</name>
<dbReference type="Proteomes" id="UP001199106">
    <property type="component" value="Unassembled WGS sequence"/>
</dbReference>
<comment type="caution">
    <text evidence="1">The sequence shown here is derived from an EMBL/GenBank/DDBJ whole genome shotgun (WGS) entry which is preliminary data.</text>
</comment>
<sequence length="140" mass="15927">MFCAETGDHVVMTLSKENFVVGFDLFVDEYYIIQRKLVGLLRKQYTGYDMAGHARPSMAFLAQTTQNHRTRPLSLSWSNHVGPPALMDSSLVSSSNQSLVRRSVDAHHPVQQPKQEWASFSSLQQYIIGKDLNWEVNIDL</sequence>
<proteinExistence type="predicted"/>
<keyword evidence="2" id="KW-1185">Reference proteome</keyword>
<evidence type="ECO:0000313" key="1">
    <source>
        <dbReference type="EMBL" id="KAG9190279.1"/>
    </source>
</evidence>
<gene>
    <name evidence="1" type="ORF">G6011_08367</name>
</gene>
<dbReference type="EMBL" id="JAANER010000004">
    <property type="protein sequence ID" value="KAG9190279.1"/>
    <property type="molecule type" value="Genomic_DNA"/>
</dbReference>
<accession>A0AAD4FMF1</accession>
<organism evidence="1 2">
    <name type="scientific">Alternaria panax</name>
    <dbReference type="NCBI Taxonomy" id="48097"/>
    <lineage>
        <taxon>Eukaryota</taxon>
        <taxon>Fungi</taxon>
        <taxon>Dikarya</taxon>
        <taxon>Ascomycota</taxon>
        <taxon>Pezizomycotina</taxon>
        <taxon>Dothideomycetes</taxon>
        <taxon>Pleosporomycetidae</taxon>
        <taxon>Pleosporales</taxon>
        <taxon>Pleosporineae</taxon>
        <taxon>Pleosporaceae</taxon>
        <taxon>Alternaria</taxon>
        <taxon>Alternaria sect. Panax</taxon>
    </lineage>
</organism>
<reference evidence="1" key="1">
    <citation type="submission" date="2021-07" db="EMBL/GenBank/DDBJ databases">
        <title>Genome Resource of American Ginseng Black Spot Pathogen Alternaria panax.</title>
        <authorList>
            <person name="Qiu C."/>
            <person name="Wang W."/>
            <person name="Liu Z."/>
        </authorList>
    </citation>
    <scope>NUCLEOTIDE SEQUENCE</scope>
    <source>
        <strain evidence="1">BNCC115425</strain>
    </source>
</reference>
<evidence type="ECO:0000313" key="2">
    <source>
        <dbReference type="Proteomes" id="UP001199106"/>
    </source>
</evidence>
<protein>
    <submittedName>
        <fullName evidence="1">Uncharacterized protein</fullName>
    </submittedName>
</protein>
<dbReference type="AlphaFoldDB" id="A0AAD4FMF1"/>